<dbReference type="Gene3D" id="3.20.20.370">
    <property type="entry name" value="Glycoside hydrolase/deacetylase"/>
    <property type="match status" value="1"/>
</dbReference>
<proteinExistence type="predicted"/>
<dbReference type="PANTHER" id="PTHR10587">
    <property type="entry name" value="GLYCOSYL TRANSFERASE-RELATED"/>
    <property type="match status" value="1"/>
</dbReference>
<evidence type="ECO:0000256" key="3">
    <source>
        <dbReference type="SAM" id="MobiDB-lite"/>
    </source>
</evidence>
<feature type="compositionally biased region" description="Low complexity" evidence="3">
    <location>
        <begin position="103"/>
        <end position="117"/>
    </location>
</feature>
<evidence type="ECO:0000259" key="4">
    <source>
        <dbReference type="PROSITE" id="PS51677"/>
    </source>
</evidence>
<dbReference type="KEGG" id="paun:MJA45_05500"/>
<dbReference type="InterPro" id="IPR050248">
    <property type="entry name" value="Polysacc_deacetylase_ArnD"/>
</dbReference>
<organism evidence="5 6">
    <name type="scientific">Paenibacillus aurantius</name>
    <dbReference type="NCBI Taxonomy" id="2918900"/>
    <lineage>
        <taxon>Bacteria</taxon>
        <taxon>Bacillati</taxon>
        <taxon>Bacillota</taxon>
        <taxon>Bacilli</taxon>
        <taxon>Bacillales</taxon>
        <taxon>Paenibacillaceae</taxon>
        <taxon>Paenibacillus</taxon>
    </lineage>
</organism>
<dbReference type="Proteomes" id="UP001305702">
    <property type="component" value="Chromosome"/>
</dbReference>
<dbReference type="GO" id="GO:0016020">
    <property type="term" value="C:membrane"/>
    <property type="evidence" value="ECO:0007669"/>
    <property type="project" value="TreeGrafter"/>
</dbReference>
<accession>A0AA96LL86</accession>
<keyword evidence="2" id="KW-0378">Hydrolase</keyword>
<dbReference type="PANTHER" id="PTHR10587:SF133">
    <property type="entry name" value="CHITIN DEACETYLASE 1-RELATED"/>
    <property type="match status" value="1"/>
</dbReference>
<reference evidence="5 6" key="1">
    <citation type="submission" date="2022-02" db="EMBL/GenBank/DDBJ databases">
        <title>Paenibacillus sp. MBLB1776 Whole Genome Shotgun Sequencing.</title>
        <authorList>
            <person name="Hwang C.Y."/>
            <person name="Cho E.-S."/>
            <person name="Seo M.-J."/>
        </authorList>
    </citation>
    <scope>NUCLEOTIDE SEQUENCE [LARGE SCALE GENOMIC DNA]</scope>
    <source>
        <strain evidence="5 6">MBLB1776</strain>
    </source>
</reference>
<dbReference type="RefSeq" id="WP_315607941.1">
    <property type="nucleotide sequence ID" value="NZ_CP130318.1"/>
</dbReference>
<dbReference type="EMBL" id="CP130318">
    <property type="protein sequence ID" value="WNQ14161.1"/>
    <property type="molecule type" value="Genomic_DNA"/>
</dbReference>
<dbReference type="AlphaFoldDB" id="A0AA96LL86"/>
<feature type="region of interest" description="Disordered" evidence="3">
    <location>
        <begin position="45"/>
        <end position="132"/>
    </location>
</feature>
<protein>
    <submittedName>
        <fullName evidence="5">Polysaccharide deacetylase family protein</fullName>
    </submittedName>
</protein>
<feature type="domain" description="NodB homology" evidence="4">
    <location>
        <begin position="130"/>
        <end position="313"/>
    </location>
</feature>
<dbReference type="PROSITE" id="PS51677">
    <property type="entry name" value="NODB"/>
    <property type="match status" value="1"/>
</dbReference>
<dbReference type="InterPro" id="IPR002509">
    <property type="entry name" value="NODB_dom"/>
</dbReference>
<keyword evidence="1" id="KW-0479">Metal-binding</keyword>
<dbReference type="GO" id="GO:0016810">
    <property type="term" value="F:hydrolase activity, acting on carbon-nitrogen (but not peptide) bonds"/>
    <property type="evidence" value="ECO:0007669"/>
    <property type="project" value="InterPro"/>
</dbReference>
<dbReference type="GO" id="GO:0005975">
    <property type="term" value="P:carbohydrate metabolic process"/>
    <property type="evidence" value="ECO:0007669"/>
    <property type="project" value="InterPro"/>
</dbReference>
<evidence type="ECO:0000256" key="2">
    <source>
        <dbReference type="ARBA" id="ARBA00022801"/>
    </source>
</evidence>
<keyword evidence="6" id="KW-1185">Reference proteome</keyword>
<dbReference type="Pfam" id="PF01522">
    <property type="entry name" value="Polysacc_deac_1"/>
    <property type="match status" value="1"/>
</dbReference>
<dbReference type="GO" id="GO:0046872">
    <property type="term" value="F:metal ion binding"/>
    <property type="evidence" value="ECO:0007669"/>
    <property type="project" value="UniProtKB-KW"/>
</dbReference>
<evidence type="ECO:0000256" key="1">
    <source>
        <dbReference type="ARBA" id="ARBA00022723"/>
    </source>
</evidence>
<evidence type="ECO:0000313" key="6">
    <source>
        <dbReference type="Proteomes" id="UP001305702"/>
    </source>
</evidence>
<sequence>MICAVTAAAALGATEVLSKERKSRSAVPPQPSPAAVIVNLPKAEAVPPEGPALPAKAVQADGTGPKPAVTVPPGTAQSPGKPADAKPSATPAITGSPAPSLEPQATPQPSAAPAKPQTGAGNYPPADPAKKVALTFDDGPDGKYTPQILDILKAQHIQATFFVIGKHAEAYPGMIKRIASEGHSLGNHSWDHAQLTKLPDEEILKEISRTDQTLKSITGYVPSLFRAPYGAVNKQVQADVTASGHRLAGWTVDTRDWDATPVETILEYLRKETAPGAVVLQHSAGGKNGNLDNTVEALPRIIDYLRQNGYTFVTVPELYGIKEAK</sequence>
<name>A0AA96LL86_9BACL</name>
<dbReference type="InterPro" id="IPR011330">
    <property type="entry name" value="Glyco_hydro/deAcase_b/a-brl"/>
</dbReference>
<dbReference type="SUPFAM" id="SSF88713">
    <property type="entry name" value="Glycoside hydrolase/deacetylase"/>
    <property type="match status" value="1"/>
</dbReference>
<gene>
    <name evidence="5" type="ORF">MJA45_05500</name>
</gene>
<dbReference type="CDD" id="cd10917">
    <property type="entry name" value="CE4_NodB_like_6s_7s"/>
    <property type="match status" value="1"/>
</dbReference>
<evidence type="ECO:0000313" key="5">
    <source>
        <dbReference type="EMBL" id="WNQ14161.1"/>
    </source>
</evidence>